<dbReference type="EMBL" id="HACA01025544">
    <property type="protein sequence ID" value="CDW42905.1"/>
    <property type="molecule type" value="Transcribed_RNA"/>
</dbReference>
<protein>
    <submittedName>
        <fullName evidence="2">Uncharacterized protein</fullName>
    </submittedName>
</protein>
<feature type="compositionally biased region" description="Gly residues" evidence="1">
    <location>
        <begin position="54"/>
        <end position="65"/>
    </location>
</feature>
<evidence type="ECO:0000313" key="2">
    <source>
        <dbReference type="EMBL" id="CDW42905.1"/>
    </source>
</evidence>
<reference evidence="2" key="1">
    <citation type="submission" date="2014-05" db="EMBL/GenBank/DDBJ databases">
        <authorList>
            <person name="Chronopoulou M."/>
        </authorList>
    </citation>
    <scope>NUCLEOTIDE SEQUENCE</scope>
    <source>
        <tissue evidence="2">Whole organism</tissue>
    </source>
</reference>
<feature type="compositionally biased region" description="Polar residues" evidence="1">
    <location>
        <begin position="66"/>
        <end position="78"/>
    </location>
</feature>
<feature type="region of interest" description="Disordered" evidence="1">
    <location>
        <begin position="1"/>
        <end position="133"/>
    </location>
</feature>
<accession>A0A0K2UXW3</accession>
<feature type="compositionally biased region" description="Basic residues" evidence="1">
    <location>
        <begin position="118"/>
        <end position="133"/>
    </location>
</feature>
<dbReference type="AlphaFoldDB" id="A0A0K2UXW3"/>
<feature type="compositionally biased region" description="Basic and acidic residues" evidence="1">
    <location>
        <begin position="1"/>
        <end position="14"/>
    </location>
</feature>
<name>A0A0K2UXW3_LEPSM</name>
<proteinExistence type="predicted"/>
<organism evidence="2">
    <name type="scientific">Lepeophtheirus salmonis</name>
    <name type="common">Salmon louse</name>
    <name type="synonym">Caligus salmonis</name>
    <dbReference type="NCBI Taxonomy" id="72036"/>
    <lineage>
        <taxon>Eukaryota</taxon>
        <taxon>Metazoa</taxon>
        <taxon>Ecdysozoa</taxon>
        <taxon>Arthropoda</taxon>
        <taxon>Crustacea</taxon>
        <taxon>Multicrustacea</taxon>
        <taxon>Hexanauplia</taxon>
        <taxon>Copepoda</taxon>
        <taxon>Siphonostomatoida</taxon>
        <taxon>Caligidae</taxon>
        <taxon>Lepeophtheirus</taxon>
    </lineage>
</organism>
<evidence type="ECO:0000256" key="1">
    <source>
        <dbReference type="SAM" id="MobiDB-lite"/>
    </source>
</evidence>
<sequence length="133" mass="14413">MRKVFKEIFSRYIEEREEVNGTGGDGEDDGDKGSKNKSTSYPIKKKRVPAQAQGGEGNKSSGNGGFQSTSLPSSSHPETFTHHNYHQNTLNPRNPGLVGQHGRGHRGGRGGRGGMAHGKGRSVKGKTTKRRKK</sequence>